<dbReference type="GeneID" id="96911434"/>
<keyword evidence="1" id="KW-0813">Transport</keyword>
<evidence type="ECO:0000313" key="8">
    <source>
        <dbReference type="Proteomes" id="UP000195611"/>
    </source>
</evidence>
<sequence length="152" mass="17014">MDLSKIVKEELVSLNMNTHTKQEMLRELSNKLFEKGCIEDVNHFMKDVYLREEEGQTGLGNSIAIPHGKSSAVLKTSIAIGKSLNDLEWESLDDQPVKLVILFAVKESDKTTTHLKMLSQVAVTLADDDVLKGLLESEEPYQIVDLLTKQSV</sequence>
<organism evidence="7 8">
    <name type="scientific">Marinilactibacillus psychrotolerans 42ea</name>
    <dbReference type="NCBI Taxonomy" id="1255609"/>
    <lineage>
        <taxon>Bacteria</taxon>
        <taxon>Bacillati</taxon>
        <taxon>Bacillota</taxon>
        <taxon>Bacilli</taxon>
        <taxon>Lactobacillales</taxon>
        <taxon>Carnobacteriaceae</taxon>
        <taxon>Marinilactibacillus</taxon>
    </lineage>
</organism>
<protein>
    <submittedName>
        <fullName evidence="7">PTS system, fructose-specific IIA component</fullName>
    </submittedName>
</protein>
<dbReference type="Pfam" id="PF00359">
    <property type="entry name" value="PTS_EIIA_2"/>
    <property type="match status" value="1"/>
</dbReference>
<dbReference type="PANTHER" id="PTHR47738:SF2">
    <property type="entry name" value="PTS SYSTEM FRUCTOSE-LIKE EIIA COMPONENT"/>
    <property type="match status" value="1"/>
</dbReference>
<keyword evidence="5" id="KW-0598">Phosphotransferase system</keyword>
<feature type="domain" description="PTS EIIA type-2" evidence="6">
    <location>
        <begin position="5"/>
        <end position="150"/>
    </location>
</feature>
<evidence type="ECO:0000256" key="3">
    <source>
        <dbReference type="ARBA" id="ARBA00022597"/>
    </source>
</evidence>
<keyword evidence="2" id="KW-0597">Phosphoprotein</keyword>
<dbReference type="PANTHER" id="PTHR47738">
    <property type="entry name" value="PTS SYSTEM FRUCTOSE-LIKE EIIA COMPONENT-RELATED"/>
    <property type="match status" value="1"/>
</dbReference>
<dbReference type="InterPro" id="IPR016152">
    <property type="entry name" value="PTrfase/Anion_transptr"/>
</dbReference>
<evidence type="ECO:0000256" key="5">
    <source>
        <dbReference type="ARBA" id="ARBA00022683"/>
    </source>
</evidence>
<name>A0A1R4IV18_9LACT</name>
<dbReference type="NCBIfam" id="TIGR00848">
    <property type="entry name" value="fruA"/>
    <property type="match status" value="1"/>
</dbReference>
<dbReference type="SUPFAM" id="SSF55804">
    <property type="entry name" value="Phoshotransferase/anion transport protein"/>
    <property type="match status" value="1"/>
</dbReference>
<dbReference type="GO" id="GO:0009401">
    <property type="term" value="P:phosphoenolpyruvate-dependent sugar phosphotransferase system"/>
    <property type="evidence" value="ECO:0007669"/>
    <property type="project" value="UniProtKB-KW"/>
</dbReference>
<dbReference type="GO" id="GO:0008982">
    <property type="term" value="F:protein-N(PI)-phosphohistidine-sugar phosphotransferase activity"/>
    <property type="evidence" value="ECO:0007669"/>
    <property type="project" value="InterPro"/>
</dbReference>
<dbReference type="Gene3D" id="3.40.930.10">
    <property type="entry name" value="Mannitol-specific EII, Chain A"/>
    <property type="match status" value="1"/>
</dbReference>
<keyword evidence="3" id="KW-0762">Sugar transport</keyword>
<reference evidence="7 8" key="1">
    <citation type="submission" date="2017-02" db="EMBL/GenBank/DDBJ databases">
        <authorList>
            <person name="Peterson S.W."/>
        </authorList>
    </citation>
    <scope>NUCLEOTIDE SEQUENCE [LARGE SCALE GENOMIC DNA]</scope>
    <source>
        <strain evidence="7 8">42ea</strain>
    </source>
</reference>
<evidence type="ECO:0000259" key="6">
    <source>
        <dbReference type="PROSITE" id="PS51094"/>
    </source>
</evidence>
<dbReference type="RefSeq" id="WP_087057302.1">
    <property type="nucleotide sequence ID" value="NZ_FUKW01000043.1"/>
</dbReference>
<dbReference type="EMBL" id="FUKW01000043">
    <property type="protein sequence ID" value="SJN23425.1"/>
    <property type="molecule type" value="Genomic_DNA"/>
</dbReference>
<proteinExistence type="predicted"/>
<evidence type="ECO:0000313" key="7">
    <source>
        <dbReference type="EMBL" id="SJN23425.1"/>
    </source>
</evidence>
<accession>A0A1R4IV18</accession>
<evidence type="ECO:0000256" key="2">
    <source>
        <dbReference type="ARBA" id="ARBA00022553"/>
    </source>
</evidence>
<dbReference type="Proteomes" id="UP000195611">
    <property type="component" value="Unassembled WGS sequence"/>
</dbReference>
<dbReference type="GO" id="GO:0016020">
    <property type="term" value="C:membrane"/>
    <property type="evidence" value="ECO:0007669"/>
    <property type="project" value="InterPro"/>
</dbReference>
<evidence type="ECO:0000256" key="1">
    <source>
        <dbReference type="ARBA" id="ARBA00022448"/>
    </source>
</evidence>
<dbReference type="AlphaFoldDB" id="A0A1R4IV18"/>
<dbReference type="PROSITE" id="PS00372">
    <property type="entry name" value="PTS_EIIA_TYPE_2_HIS"/>
    <property type="match status" value="1"/>
</dbReference>
<dbReference type="PROSITE" id="PS51094">
    <property type="entry name" value="PTS_EIIA_TYPE_2"/>
    <property type="match status" value="1"/>
</dbReference>
<dbReference type="InterPro" id="IPR051541">
    <property type="entry name" value="PTS_SugarTrans_NitroReg"/>
</dbReference>
<evidence type="ECO:0000256" key="4">
    <source>
        <dbReference type="ARBA" id="ARBA00022679"/>
    </source>
</evidence>
<gene>
    <name evidence="7" type="ORF">FM115_02660</name>
</gene>
<keyword evidence="4" id="KW-0808">Transferase</keyword>
<dbReference type="InterPro" id="IPR004715">
    <property type="entry name" value="PTS_IIA_fruc"/>
</dbReference>
<dbReference type="CDD" id="cd00211">
    <property type="entry name" value="PTS_IIA_fru"/>
    <property type="match status" value="1"/>
</dbReference>
<dbReference type="InterPro" id="IPR002178">
    <property type="entry name" value="PTS_EIIA_type-2_dom"/>
</dbReference>